<accession>A0A8K0VFD3</accession>
<dbReference type="Pfam" id="PF13767">
    <property type="entry name" value="DUF4168"/>
    <property type="match status" value="1"/>
</dbReference>
<dbReference type="InterPro" id="IPR025433">
    <property type="entry name" value="DUF4168"/>
</dbReference>
<evidence type="ECO:0000259" key="2">
    <source>
        <dbReference type="Pfam" id="PF13767"/>
    </source>
</evidence>
<dbReference type="Proteomes" id="UP000648908">
    <property type="component" value="Unassembled WGS sequence"/>
</dbReference>
<reference evidence="3" key="1">
    <citation type="submission" date="2021-01" db="EMBL/GenBank/DDBJ databases">
        <title>Tabrizicola alba sp. nov. a motile alkaliphilic bacterium isolated from a soda lake.</title>
        <authorList>
            <person name="Szuroczki S."/>
            <person name="Abbaszade G."/>
            <person name="Schumann P."/>
            <person name="Toth E."/>
        </authorList>
    </citation>
    <scope>NUCLEOTIDE SEQUENCE</scope>
    <source>
        <strain evidence="3">DMG-N-6</strain>
    </source>
</reference>
<evidence type="ECO:0000313" key="3">
    <source>
        <dbReference type="EMBL" id="MBL4919258.1"/>
    </source>
</evidence>
<organism evidence="3 4">
    <name type="scientific">Szabonella alba</name>
    <dbReference type="NCBI Taxonomy" id="2804194"/>
    <lineage>
        <taxon>Bacteria</taxon>
        <taxon>Pseudomonadati</taxon>
        <taxon>Pseudomonadota</taxon>
        <taxon>Alphaproteobacteria</taxon>
        <taxon>Rhodobacterales</taxon>
        <taxon>Paracoccaceae</taxon>
        <taxon>Szabonella</taxon>
    </lineage>
</organism>
<proteinExistence type="predicted"/>
<keyword evidence="1" id="KW-0732">Signal</keyword>
<dbReference type="RefSeq" id="WP_202690236.1">
    <property type="nucleotide sequence ID" value="NZ_JAESVN010000015.1"/>
</dbReference>
<comment type="caution">
    <text evidence="3">The sequence shown here is derived from an EMBL/GenBank/DDBJ whole genome shotgun (WGS) entry which is preliminary data.</text>
</comment>
<gene>
    <name evidence="3" type="ORF">JL811_18725</name>
</gene>
<evidence type="ECO:0000256" key="1">
    <source>
        <dbReference type="SAM" id="SignalP"/>
    </source>
</evidence>
<evidence type="ECO:0000313" key="4">
    <source>
        <dbReference type="Proteomes" id="UP000648908"/>
    </source>
</evidence>
<dbReference type="EMBL" id="JAESVN010000015">
    <property type="protein sequence ID" value="MBL4919258.1"/>
    <property type="molecule type" value="Genomic_DNA"/>
</dbReference>
<dbReference type="AlphaFoldDB" id="A0A8K0VFD3"/>
<keyword evidence="4" id="KW-1185">Reference proteome</keyword>
<protein>
    <submittedName>
        <fullName evidence="3">DUF4168 domain-containing protein</fullName>
    </submittedName>
</protein>
<sequence length="122" mass="13148">MKLSGNLKTLAVVGLMGSAMPFAVPALAQQDAPATSEVSETEIDAFVTAYRGVNQVYAEYEAPIAEAGDEASQTALQQEAQQKMNEVIDETPGIDLDRYVTLLNLAQTDEQMRAIVVAKLEE</sequence>
<feature type="domain" description="DUF4168" evidence="2">
    <location>
        <begin position="39"/>
        <end position="113"/>
    </location>
</feature>
<name>A0A8K0VFD3_9RHOB</name>
<feature type="signal peptide" evidence="1">
    <location>
        <begin position="1"/>
        <end position="28"/>
    </location>
</feature>
<feature type="chain" id="PRO_5035469062" evidence="1">
    <location>
        <begin position="29"/>
        <end position="122"/>
    </location>
</feature>